<dbReference type="EMBL" id="CP090569">
    <property type="protein sequence ID" value="USF88776.1"/>
    <property type="molecule type" value="Genomic_DNA"/>
</dbReference>
<accession>A0A9J7A1X6</accession>
<dbReference type="RefSeq" id="WP_251859276.1">
    <property type="nucleotide sequence ID" value="NZ_CP090569.1"/>
</dbReference>
<name>A0A9J7A1X6_9GAMM</name>
<dbReference type="Proteomes" id="UP001056649">
    <property type="component" value="Chromosome"/>
</dbReference>
<dbReference type="Gene3D" id="1.10.10.1190">
    <property type="entry name" value="Antirestriction protein ArdA, domain 3"/>
    <property type="match status" value="1"/>
</dbReference>
<dbReference type="KEGG" id="eps:L0Y14_05960"/>
<dbReference type="InterPro" id="IPR009899">
    <property type="entry name" value="ArdA"/>
</dbReference>
<reference evidence="1" key="1">
    <citation type="journal article" date="2022" name="Mol. Ecol. Resour.">
        <title>The complete and closed genome of the facultative generalist Candidatus Endoriftia persephone from deep-sea hydrothermal vents.</title>
        <authorList>
            <person name="de Oliveira A.L."/>
            <person name="Srivastava A."/>
            <person name="Espada-Hinojosa S."/>
            <person name="Bright M."/>
        </authorList>
    </citation>
    <scope>NUCLEOTIDE SEQUENCE</scope>
    <source>
        <strain evidence="1">Tica-EPR-9o50.N</strain>
    </source>
</reference>
<evidence type="ECO:0000313" key="2">
    <source>
        <dbReference type="Proteomes" id="UP001056649"/>
    </source>
</evidence>
<sequence>MTGDETEATQIFFLLDLGYSFEDALDCYEEVSLFNGTAKDYAYDLIEETTEIPENFRYYIDYDAIATTWRSTARSPKSTTT</sequence>
<proteinExistence type="predicted"/>
<keyword evidence="2" id="KW-1185">Reference proteome</keyword>
<evidence type="ECO:0000313" key="1">
    <source>
        <dbReference type="EMBL" id="USF88776.1"/>
    </source>
</evidence>
<gene>
    <name evidence="1" type="ORF">L0Y14_05960</name>
</gene>
<protein>
    <submittedName>
        <fullName evidence="1">Antirestriction protein ArdA</fullName>
    </submittedName>
</protein>
<dbReference type="Pfam" id="PF07275">
    <property type="entry name" value="ArdA"/>
    <property type="match status" value="1"/>
</dbReference>
<organism evidence="1 2">
    <name type="scientific">Candidatus Endoriftia persephonae</name>
    <dbReference type="NCBI Taxonomy" id="393765"/>
    <lineage>
        <taxon>Bacteria</taxon>
        <taxon>Pseudomonadati</taxon>
        <taxon>Pseudomonadota</taxon>
        <taxon>Gammaproteobacteria</taxon>
        <taxon>Chromatiales</taxon>
        <taxon>Sedimenticolaceae</taxon>
        <taxon>Candidatus Endoriftia</taxon>
    </lineage>
</organism>
<dbReference type="AlphaFoldDB" id="A0A9J7A1X6"/>
<dbReference type="InterPro" id="IPR041893">
    <property type="entry name" value="ArdA_dom3"/>
</dbReference>